<keyword evidence="1" id="KW-0812">Transmembrane</keyword>
<name>A0A5P8DK44_9HEMI</name>
<accession>A0A5P8DK44</accession>
<protein>
    <submittedName>
        <fullName evidence="2">NADH dehydrogenase subunit 6</fullName>
    </submittedName>
</protein>
<feature type="transmembrane region" description="Helical" evidence="1">
    <location>
        <begin position="80"/>
        <end position="99"/>
    </location>
</feature>
<organism evidence="2">
    <name type="scientific">Myrmoplasta mira</name>
    <dbReference type="NCBI Taxonomy" id="2653830"/>
    <lineage>
        <taxon>Eukaryota</taxon>
        <taxon>Metazoa</taxon>
        <taxon>Ecdysozoa</taxon>
        <taxon>Arthropoda</taxon>
        <taxon>Hexapoda</taxon>
        <taxon>Insecta</taxon>
        <taxon>Pterygota</taxon>
        <taxon>Neoptera</taxon>
        <taxon>Paraneoptera</taxon>
        <taxon>Hemiptera</taxon>
        <taxon>Heteroptera</taxon>
        <taxon>Panheteroptera</taxon>
        <taxon>Pentatomomorpha</taxon>
        <taxon>Pyrrhocoroidea</taxon>
        <taxon>Pyrrhocoridae</taxon>
        <taxon>Myrmoplasta</taxon>
    </lineage>
</organism>
<feature type="transmembrane region" description="Helical" evidence="1">
    <location>
        <begin position="129"/>
        <end position="151"/>
    </location>
</feature>
<evidence type="ECO:0000313" key="2">
    <source>
        <dbReference type="EMBL" id="QFP99300.1"/>
    </source>
</evidence>
<feature type="transmembrane region" description="Helical" evidence="1">
    <location>
        <begin position="21"/>
        <end position="41"/>
    </location>
</feature>
<gene>
    <name evidence="2" type="primary">ND6</name>
</gene>
<keyword evidence="1" id="KW-1133">Transmembrane helix</keyword>
<sequence>MYASLLIMNLISYIIIWMNHPISMGLLIIIQTINVSLILGMTSNMFWFSYIIIITMLSGMLVLFIYMASVASNEKFKNPIKMVNILIILIIMNISWQYFMPPLFMEFNKMQSKNNLESIMSMNLMNNNLIILFMVLYLFFSMMIISLTVNISEGPLRTNK</sequence>
<dbReference type="AlphaFoldDB" id="A0A5P8DK44"/>
<dbReference type="EMBL" id="MK809516">
    <property type="protein sequence ID" value="QFP99300.1"/>
    <property type="molecule type" value="Genomic_DNA"/>
</dbReference>
<evidence type="ECO:0000256" key="1">
    <source>
        <dbReference type="SAM" id="Phobius"/>
    </source>
</evidence>
<keyword evidence="1" id="KW-0472">Membrane</keyword>
<reference evidence="2" key="1">
    <citation type="journal article" date="2019" name="Kun Chong Fen Lei Xue Bao">
        <title>The mitochondrial genomes of Macrocheraia grandis grandis and Myrmoplasta mira and the unique mitogenome rearrangement in Pyrrhocoroidea (Hemiptera: Heteroptera: Pentatomomorpha).</title>
        <authorList>
            <person name="Men Y."/>
            <person name="Kment P."/>
            <person name="Stahlavsky F."/>
            <person name="Ye F."/>
            <person name="Wang Y."/>
            <person name="Xie Q."/>
        </authorList>
    </citation>
    <scope>NUCLEOTIDE SEQUENCE</scope>
</reference>
<geneLocation type="mitochondrion" evidence="2"/>
<proteinExistence type="predicted"/>
<feature type="transmembrane region" description="Helical" evidence="1">
    <location>
        <begin position="47"/>
        <end position="68"/>
    </location>
</feature>
<keyword evidence="2" id="KW-0496">Mitochondrion</keyword>